<dbReference type="EMBL" id="JAANIU010000452">
    <property type="protein sequence ID" value="KAG1572167.1"/>
    <property type="molecule type" value="Genomic_DNA"/>
</dbReference>
<proteinExistence type="predicted"/>
<dbReference type="AlphaFoldDB" id="A0A9P6Z747"/>
<reference evidence="1 2" key="1">
    <citation type="journal article" date="2020" name="Microb. Genom.">
        <title>Genetic diversity of clinical and environmental Mucorales isolates obtained from an investigation of mucormycosis cases among solid organ transplant recipients.</title>
        <authorList>
            <person name="Nguyen M.H."/>
            <person name="Kaul D."/>
            <person name="Muto C."/>
            <person name="Cheng S.J."/>
            <person name="Richter R.A."/>
            <person name="Bruno V.M."/>
            <person name="Liu G."/>
            <person name="Beyhan S."/>
            <person name="Sundermann A.J."/>
            <person name="Mounaud S."/>
            <person name="Pasculle A.W."/>
            <person name="Nierman W.C."/>
            <person name="Driscoll E."/>
            <person name="Cumbie R."/>
            <person name="Clancy C.J."/>
            <person name="Dupont C.L."/>
        </authorList>
    </citation>
    <scope>NUCLEOTIDE SEQUENCE [LARGE SCALE GENOMIC DNA]</scope>
    <source>
        <strain evidence="1 2">GL24</strain>
    </source>
</reference>
<dbReference type="InterPro" id="IPR006912">
    <property type="entry name" value="Harbinger_derived_prot"/>
</dbReference>
<gene>
    <name evidence="1" type="ORF">G6F50_003972</name>
</gene>
<keyword evidence="2" id="KW-1185">Reference proteome</keyword>
<organism evidence="1 2">
    <name type="scientific">Rhizopus delemar</name>
    <dbReference type="NCBI Taxonomy" id="936053"/>
    <lineage>
        <taxon>Eukaryota</taxon>
        <taxon>Fungi</taxon>
        <taxon>Fungi incertae sedis</taxon>
        <taxon>Mucoromycota</taxon>
        <taxon>Mucoromycotina</taxon>
        <taxon>Mucoromycetes</taxon>
        <taxon>Mucorales</taxon>
        <taxon>Mucorineae</taxon>
        <taxon>Rhizopodaceae</taxon>
        <taxon>Rhizopus</taxon>
    </lineage>
</organism>
<comment type="caution">
    <text evidence="1">The sequence shown here is derived from an EMBL/GenBank/DDBJ whole genome shotgun (WGS) entry which is preliminary data.</text>
</comment>
<accession>A0A9P6Z747</accession>
<dbReference type="PANTHER" id="PTHR47150">
    <property type="entry name" value="OS12G0169200 PROTEIN"/>
    <property type="match status" value="1"/>
</dbReference>
<sequence length="247" mass="27905">MMNAPFAVASECDHRFKQKYDAAGVAGFSPYQKMTATLRQLAYGYLADCVDEYLRMSESSAMMWLKLFCETVISAYKDEYLRSLNTDGIKRLLAVGEERGFMGMIESIDCTHWVWKNFPIAWRRQYIGKDGSPTIILDAVASHDLWIWHTFFGSSGSLNDPNVLDMSPVFNEVAQGKSPKANFVVNGHTYEYSYYLADGIYPNIKPVKPKGSNLFILPVNKIKPSLAENRENLQLLDGYAVSPTVNH</sequence>
<dbReference type="Pfam" id="PF04827">
    <property type="entry name" value="Plant_tran"/>
    <property type="match status" value="1"/>
</dbReference>
<evidence type="ECO:0008006" key="3">
    <source>
        <dbReference type="Google" id="ProtNLM"/>
    </source>
</evidence>
<dbReference type="Proteomes" id="UP000740926">
    <property type="component" value="Unassembled WGS sequence"/>
</dbReference>
<protein>
    <recommendedName>
        <fullName evidence="3">DDE Tnp4 domain-containing protein</fullName>
    </recommendedName>
</protein>
<evidence type="ECO:0000313" key="2">
    <source>
        <dbReference type="Proteomes" id="UP000740926"/>
    </source>
</evidence>
<evidence type="ECO:0000313" key="1">
    <source>
        <dbReference type="EMBL" id="KAG1572167.1"/>
    </source>
</evidence>
<name>A0A9P6Z747_9FUNG</name>
<dbReference type="PANTHER" id="PTHR47150:SF4">
    <property type="entry name" value="HARBINGER TRANSPOSASE-DERIVED PROTEIN-RELATED"/>
    <property type="match status" value="1"/>
</dbReference>